<feature type="chain" id="PRO_5008098920" description="Gram-positive cocci surface proteins LPxTG domain-containing protein" evidence="7">
    <location>
        <begin position="27"/>
        <end position="761"/>
    </location>
</feature>
<keyword evidence="3 7" id="KW-0732">Signal</keyword>
<dbReference type="InterPro" id="IPR019931">
    <property type="entry name" value="LPXTG_anchor"/>
</dbReference>
<keyword evidence="4" id="KW-0572">Peptidoglycan-anchor</keyword>
<evidence type="ECO:0000256" key="4">
    <source>
        <dbReference type="ARBA" id="ARBA00023088"/>
    </source>
</evidence>
<keyword evidence="6" id="KW-0812">Transmembrane</keyword>
<dbReference type="EMBL" id="LVZK01000003">
    <property type="protein sequence ID" value="OAP85249.1"/>
    <property type="molecule type" value="Genomic_DNA"/>
</dbReference>
<proteinExistence type="predicted"/>
<dbReference type="AlphaFoldDB" id="A0A179B1U0"/>
<comment type="caution">
    <text evidence="9">The sequence shown here is derived from an EMBL/GenBank/DDBJ whole genome shotgun (WGS) entry which is preliminary data.</text>
</comment>
<evidence type="ECO:0000256" key="2">
    <source>
        <dbReference type="ARBA" id="ARBA00022525"/>
    </source>
</evidence>
<evidence type="ECO:0000259" key="8">
    <source>
        <dbReference type="PROSITE" id="PS50847"/>
    </source>
</evidence>
<feature type="region of interest" description="Disordered" evidence="5">
    <location>
        <begin position="690"/>
        <end position="728"/>
    </location>
</feature>
<evidence type="ECO:0000313" key="9">
    <source>
        <dbReference type="EMBL" id="OAP85249.1"/>
    </source>
</evidence>
<name>A0A179B1U0_9ACTO</name>
<evidence type="ECO:0000256" key="1">
    <source>
        <dbReference type="ARBA" id="ARBA00022512"/>
    </source>
</evidence>
<dbReference type="Proteomes" id="UP000078368">
    <property type="component" value="Unassembled WGS sequence"/>
</dbReference>
<dbReference type="RefSeq" id="WP_064231877.1">
    <property type="nucleotide sequence ID" value="NZ_LVZK01000003.1"/>
</dbReference>
<evidence type="ECO:0000256" key="3">
    <source>
        <dbReference type="ARBA" id="ARBA00022729"/>
    </source>
</evidence>
<evidence type="ECO:0000256" key="6">
    <source>
        <dbReference type="SAM" id="Phobius"/>
    </source>
</evidence>
<feature type="signal peptide" evidence="7">
    <location>
        <begin position="1"/>
        <end position="26"/>
    </location>
</feature>
<protein>
    <recommendedName>
        <fullName evidence="8">Gram-positive cocci surface proteins LPxTG domain-containing protein</fullName>
    </recommendedName>
</protein>
<keyword evidence="1" id="KW-0134">Cell wall</keyword>
<gene>
    <name evidence="9" type="ORF">A4H34_09060</name>
</gene>
<accession>A0A179B1U0</accession>
<sequence length="761" mass="79648">MKRLTAVAGIGALAVAGAAVPTYASAPGWSDGPSVGAGYTGNHGVILGPNNQKYMCAADGDGLSAAAPSVTSTDMSEAKPVNSLRAATFVGHYYQQLGGTRAYGITDATTLGRIAWVASNAETSDGVRAAAYQIGLIRVAGTFEHSIYQLQEQGRLSDGNAQLGNAVQMSKNVFARAVEEAGPYNVAPKLELAKSGSEGSITNIGATAQSGKWMSGYSYTLQLSGPAVFESNQGKSLSGTTSQSAQNVKIKTTGAGEVSVKLVVKDLPTAKPWVTTGNVTSHGKTVRGQNLVVLGKKAPVEGTAKANKENTEFAPSISTQVKAKKVAKGSGLVDTVTAKADNWAKIPGSDKYVPVKATVDVYGPFNSPVAQTNDGKAFAGKKIGSYDVTFNGPGTLDTADTVKAPSEGFYFFQARVEKSAQGQYKEYVKNYTSPFFETSETTVAPWTPSIKTKASQVDLGGGKVGVQDLVNVSGFPEDHGSFQGVGDWKADSKTISHSIYFFPEGTKITEGATKNMKPLGTVETPAKNGTYTIDANKFAVDWNLGVGTYVIVSTYQGDSRSSAIRTSELDTNEHVKPTFGKVTTVASTENGGKQLVAGDKIRDNVKLEGSFPSGAYTEVKLYSWGKDKAPKCESAIWTSKRIEHSDKAGEYKTDYYTTDANAQVTYGFVETTYDKNGKVLSAGKCGESSETLTSVVEKPGKPGKPTTPAPAPTPTPKATPKPNKPELANTGAAVLGLGAVAGGLLLAGVAAVVVRRRRKDA</sequence>
<evidence type="ECO:0000256" key="5">
    <source>
        <dbReference type="SAM" id="MobiDB-lite"/>
    </source>
</evidence>
<keyword evidence="2" id="KW-0964">Secreted</keyword>
<dbReference type="PROSITE" id="PS50847">
    <property type="entry name" value="GRAM_POS_ANCHORING"/>
    <property type="match status" value="1"/>
</dbReference>
<organism evidence="9 10">
    <name type="scientific">Peptidiphaga gingivicola</name>
    <dbReference type="NCBI Taxonomy" id="2741497"/>
    <lineage>
        <taxon>Bacteria</taxon>
        <taxon>Bacillati</taxon>
        <taxon>Actinomycetota</taxon>
        <taxon>Actinomycetes</taxon>
        <taxon>Actinomycetales</taxon>
        <taxon>Actinomycetaceae</taxon>
        <taxon>Peptidiphaga</taxon>
    </lineage>
</organism>
<keyword evidence="6" id="KW-0472">Membrane</keyword>
<reference evidence="9 10" key="1">
    <citation type="submission" date="2016-04" db="EMBL/GenBank/DDBJ databases">
        <title>Peptidophaga gingivicola gen. nov., sp. nov., isolated from human subgingival plaque.</title>
        <authorList>
            <person name="Beall C.J."/>
            <person name="Mokrzan E.M."/>
            <person name="Griffen A.L."/>
            <person name="Leys E.J."/>
        </authorList>
    </citation>
    <scope>NUCLEOTIDE SEQUENCE [LARGE SCALE GENOMIC DNA]</scope>
    <source>
        <strain evidence="9 10">BA112</strain>
    </source>
</reference>
<dbReference type="STRING" id="1823756.A4H34_09060"/>
<keyword evidence="6" id="KW-1133">Transmembrane helix</keyword>
<dbReference type="OrthoDB" id="3242564at2"/>
<evidence type="ECO:0000313" key="10">
    <source>
        <dbReference type="Proteomes" id="UP000078368"/>
    </source>
</evidence>
<feature type="compositionally biased region" description="Pro residues" evidence="5">
    <location>
        <begin position="705"/>
        <end position="719"/>
    </location>
</feature>
<feature type="domain" description="Gram-positive cocci surface proteins LPxTG" evidence="8">
    <location>
        <begin position="727"/>
        <end position="761"/>
    </location>
</feature>
<dbReference type="NCBIfam" id="TIGR01167">
    <property type="entry name" value="LPXTG_anchor"/>
    <property type="match status" value="1"/>
</dbReference>
<evidence type="ECO:0000256" key="7">
    <source>
        <dbReference type="SAM" id="SignalP"/>
    </source>
</evidence>
<keyword evidence="10" id="KW-1185">Reference proteome</keyword>
<feature type="transmembrane region" description="Helical" evidence="6">
    <location>
        <begin position="732"/>
        <end position="754"/>
    </location>
</feature>